<dbReference type="Gene3D" id="3.30.1370.220">
    <property type="match status" value="1"/>
</dbReference>
<feature type="domain" description="Tail sheath protein C-terminal" evidence="8">
    <location>
        <begin position="241"/>
        <end position="363"/>
    </location>
</feature>
<evidence type="ECO:0000256" key="4">
    <source>
        <dbReference type="ARBA" id="ARBA00022766"/>
    </source>
</evidence>
<evidence type="ECO:0000313" key="9">
    <source>
        <dbReference type="EMBL" id="DAD72106.1"/>
    </source>
</evidence>
<accession>A0A8S5LQ99</accession>
<dbReference type="GO" id="GO:0099000">
    <property type="term" value="P:symbiont genome ejection through host cell envelope, contractile tail mechanism"/>
    <property type="evidence" value="ECO:0007669"/>
    <property type="project" value="UniProtKB-KW"/>
</dbReference>
<keyword evidence="7" id="KW-1160">Virus entry into host cell</keyword>
<evidence type="ECO:0000256" key="2">
    <source>
        <dbReference type="ARBA" id="ARBA00022595"/>
    </source>
</evidence>
<dbReference type="Pfam" id="PF17482">
    <property type="entry name" value="Phage_sheath_1C"/>
    <property type="match status" value="1"/>
</dbReference>
<evidence type="ECO:0000259" key="8">
    <source>
        <dbReference type="Pfam" id="PF17482"/>
    </source>
</evidence>
<dbReference type="InterPro" id="IPR020287">
    <property type="entry name" value="Tail_sheath_C"/>
</dbReference>
<name>A0A8S5LQ99_9CAUD</name>
<evidence type="ECO:0000256" key="5">
    <source>
        <dbReference type="ARBA" id="ARBA00023003"/>
    </source>
</evidence>
<sequence length="366" mass="40385">MAITMPKIEISFEQRAVSLIGRSERGIAILIVRDDTDKSFTHKQYSDLSAAQADENLYTADNYNAICDLLGFAPYQMHVFRADSDGALADTLTEISKTVKTGWLTIAGQSAADGLALSAWVKTQDNTKKKTYKAVCYGLTTLPDDMHVVNFINEKVTFSDDRGEKDGVAYLPSLVGIFAVCNVKRGSTNYQCSNLKEVQEVEDNDAALGAGKFILVNSEDNTVRIAQGINSMTTTDGKTRTEDMCLIETVEAMDMMKDDIAATFRETYLGNYRNSRDNQMMLVAALNSSYFRQLMQQNILDPDYANAAMIDVDAQRAAWVASGKSEAADWDDDTVKANPFKRTVYLAANVKILGSMTDLIFPITMA</sequence>
<dbReference type="EMBL" id="BK015894">
    <property type="protein sequence ID" value="DAD72106.1"/>
    <property type="molecule type" value="Genomic_DNA"/>
</dbReference>
<keyword evidence="2" id="KW-1162">Viral penetration into host cytoplasm</keyword>
<keyword evidence="4" id="KW-1242">Viral contractile tail ejection system</keyword>
<proteinExistence type="inferred from homology"/>
<comment type="similarity">
    <text evidence="1">Belongs to the myoviridae tail sheath protein family.</text>
</comment>
<evidence type="ECO:0000256" key="7">
    <source>
        <dbReference type="ARBA" id="ARBA00023296"/>
    </source>
</evidence>
<dbReference type="Gene3D" id="3.40.50.11790">
    <property type="match status" value="1"/>
</dbReference>
<evidence type="ECO:0000256" key="3">
    <source>
        <dbReference type="ARBA" id="ARBA00022732"/>
    </source>
</evidence>
<organism evidence="9">
    <name type="scientific">Myoviridae sp. ctOyc4</name>
    <dbReference type="NCBI Taxonomy" id="2827606"/>
    <lineage>
        <taxon>Viruses</taxon>
        <taxon>Duplodnaviria</taxon>
        <taxon>Heunggongvirae</taxon>
        <taxon>Uroviricota</taxon>
        <taxon>Caudoviricetes</taxon>
    </lineage>
</organism>
<keyword evidence="5" id="KW-1229">Viral tail sheath protein</keyword>
<keyword evidence="5" id="KW-0946">Virion</keyword>
<keyword evidence="6" id="KW-1171">Viral genome ejection through host cell envelope</keyword>
<evidence type="ECO:0000256" key="6">
    <source>
        <dbReference type="ARBA" id="ARBA00023009"/>
    </source>
</evidence>
<reference evidence="9" key="1">
    <citation type="journal article" date="2021" name="Proc. Natl. Acad. Sci. U.S.A.">
        <title>A Catalog of Tens of Thousands of Viruses from Human Metagenomes Reveals Hidden Associations with Chronic Diseases.</title>
        <authorList>
            <person name="Tisza M.J."/>
            <person name="Buck C.B."/>
        </authorList>
    </citation>
    <scope>NUCLEOTIDE SEQUENCE</scope>
    <source>
        <strain evidence="9">CtOyc4</strain>
    </source>
</reference>
<keyword evidence="3" id="KW-1227">Viral tail protein</keyword>
<evidence type="ECO:0000256" key="1">
    <source>
        <dbReference type="ARBA" id="ARBA00008005"/>
    </source>
</evidence>
<dbReference type="GO" id="GO:0098027">
    <property type="term" value="C:virus tail, sheath"/>
    <property type="evidence" value="ECO:0007669"/>
    <property type="project" value="UniProtKB-KW"/>
</dbReference>
<protein>
    <submittedName>
        <fullName evidence="9">Tail protein</fullName>
    </submittedName>
</protein>